<dbReference type="SMART" id="SM00849">
    <property type="entry name" value="Lactamase_B"/>
    <property type="match status" value="1"/>
</dbReference>
<keyword evidence="2" id="KW-0479">Metal-binding</keyword>
<dbReference type="PANTHER" id="PTHR42978">
    <property type="entry name" value="QUORUM-QUENCHING LACTONASE YTNP-RELATED-RELATED"/>
    <property type="match status" value="1"/>
</dbReference>
<organism evidence="6 7">
    <name type="scientific">Ophiocordyceps unilateralis</name>
    <name type="common">Zombie-ant fungus</name>
    <name type="synonym">Torrubia unilateralis</name>
    <dbReference type="NCBI Taxonomy" id="268505"/>
    <lineage>
        <taxon>Eukaryota</taxon>
        <taxon>Fungi</taxon>
        <taxon>Dikarya</taxon>
        <taxon>Ascomycota</taxon>
        <taxon>Pezizomycotina</taxon>
        <taxon>Sordariomycetes</taxon>
        <taxon>Hypocreomycetidae</taxon>
        <taxon>Hypocreales</taxon>
        <taxon>Ophiocordycipitaceae</taxon>
        <taxon>Ophiocordyceps</taxon>
    </lineage>
</organism>
<dbReference type="GO" id="GO:0016787">
    <property type="term" value="F:hydrolase activity"/>
    <property type="evidence" value="ECO:0007669"/>
    <property type="project" value="UniProtKB-KW"/>
</dbReference>
<gene>
    <name evidence="6" type="ORF">XA68_10334</name>
</gene>
<keyword evidence="4" id="KW-0862">Zinc</keyword>
<evidence type="ECO:0000259" key="5">
    <source>
        <dbReference type="SMART" id="SM00849"/>
    </source>
</evidence>
<evidence type="ECO:0000256" key="4">
    <source>
        <dbReference type="ARBA" id="ARBA00022833"/>
    </source>
</evidence>
<dbReference type="Gene3D" id="3.60.15.10">
    <property type="entry name" value="Ribonuclease Z/Hydroxyacylglutathione hydrolase-like"/>
    <property type="match status" value="1"/>
</dbReference>
<reference evidence="6 7" key="1">
    <citation type="journal article" date="2015" name="BMC Genomics">
        <title>Gene expression during zombie ant biting behavior reflects the complexity underlying fungal parasitic behavioral manipulation.</title>
        <authorList>
            <person name="de Bekker C."/>
            <person name="Ohm R.A."/>
            <person name="Loreto R.G."/>
            <person name="Sebastian A."/>
            <person name="Albert I."/>
            <person name="Merrow M."/>
            <person name="Brachmann A."/>
            <person name="Hughes D.P."/>
        </authorList>
    </citation>
    <scope>NUCLEOTIDE SEQUENCE [LARGE SCALE GENOMIC DNA]</scope>
    <source>
        <strain evidence="6 7">SC16a</strain>
    </source>
</reference>
<dbReference type="CDD" id="cd07730">
    <property type="entry name" value="metallo-hydrolase-like_MBL-fold"/>
    <property type="match status" value="1"/>
</dbReference>
<dbReference type="InterPro" id="IPR051013">
    <property type="entry name" value="MBL_superfamily_lactonases"/>
</dbReference>
<accession>A0A2A9NZ45</accession>
<evidence type="ECO:0000256" key="3">
    <source>
        <dbReference type="ARBA" id="ARBA00022801"/>
    </source>
</evidence>
<evidence type="ECO:0000313" key="7">
    <source>
        <dbReference type="Proteomes" id="UP000037136"/>
    </source>
</evidence>
<dbReference type="AlphaFoldDB" id="A0A2A9NZ45"/>
<proteinExistence type="inferred from homology"/>
<keyword evidence="3" id="KW-0378">Hydrolase</keyword>
<dbReference type="OrthoDB" id="10250730at2759"/>
<dbReference type="STRING" id="268505.A0A2A9NZ45"/>
<dbReference type="PANTHER" id="PTHR42978:SF5">
    <property type="entry name" value="METALLO-BETA-LACTAMASE DOMAIN-CONTAINING PROTEIN"/>
    <property type="match status" value="1"/>
</dbReference>
<feature type="domain" description="Metallo-beta-lactamase" evidence="5">
    <location>
        <begin position="49"/>
        <end position="265"/>
    </location>
</feature>
<dbReference type="InterPro" id="IPR036866">
    <property type="entry name" value="RibonucZ/Hydroxyglut_hydro"/>
</dbReference>
<dbReference type="EMBL" id="LAZP02001075">
    <property type="protein sequence ID" value="PFH55225.1"/>
    <property type="molecule type" value="Genomic_DNA"/>
</dbReference>
<dbReference type="GO" id="GO:0046872">
    <property type="term" value="F:metal ion binding"/>
    <property type="evidence" value="ECO:0007669"/>
    <property type="project" value="UniProtKB-KW"/>
</dbReference>
<dbReference type="SUPFAM" id="SSF56281">
    <property type="entry name" value="Metallo-hydrolase/oxidoreductase"/>
    <property type="match status" value="1"/>
</dbReference>
<comment type="caution">
    <text evidence="6">The sequence shown here is derived from an EMBL/GenBank/DDBJ whole genome shotgun (WGS) entry which is preliminary data.</text>
</comment>
<dbReference type="Proteomes" id="UP000037136">
    <property type="component" value="Unassembled WGS sequence"/>
</dbReference>
<protein>
    <recommendedName>
        <fullName evidence="5">Metallo-beta-lactamase domain-containing protein</fullName>
    </recommendedName>
</protein>
<comment type="similarity">
    <text evidence="1">Belongs to the metallo-beta-lactamase superfamily.</text>
</comment>
<reference evidence="6 7" key="2">
    <citation type="journal article" date="2017" name="Sci. Rep.">
        <title>Ant-infecting Ophiocordyceps genomes reveal a high diversity of potential behavioral manipulation genes and a possible major role for enterotoxins.</title>
        <authorList>
            <person name="de Bekker C."/>
            <person name="Ohm R.A."/>
            <person name="Evans H.C."/>
            <person name="Brachmann A."/>
            <person name="Hughes D.P."/>
        </authorList>
    </citation>
    <scope>NUCLEOTIDE SEQUENCE [LARGE SCALE GENOMIC DNA]</scope>
    <source>
        <strain evidence="6 7">SC16a</strain>
    </source>
</reference>
<keyword evidence="7" id="KW-1185">Reference proteome</keyword>
<dbReference type="Pfam" id="PF00753">
    <property type="entry name" value="Lactamase_B"/>
    <property type="match status" value="1"/>
</dbReference>
<name>A0A2A9NZ45_OPHUN</name>
<evidence type="ECO:0000313" key="6">
    <source>
        <dbReference type="EMBL" id="PFH55225.1"/>
    </source>
</evidence>
<evidence type="ECO:0000256" key="2">
    <source>
        <dbReference type="ARBA" id="ARBA00022723"/>
    </source>
</evidence>
<evidence type="ECO:0000256" key="1">
    <source>
        <dbReference type="ARBA" id="ARBA00007749"/>
    </source>
</evidence>
<dbReference type="InterPro" id="IPR001279">
    <property type="entry name" value="Metallo-B-lactamas"/>
</dbReference>
<sequence>MAKPTPDLNIPPSPSTVSVSLINAARIHHVCTADLVQPPRKGHEFFDAPCYVFLVRNTALNRTVIFDLGVRRDANNFSPAARRMIQKGGVIIDVDFDVREILQRQGVDLSEIEAIVWSHWHFDHTGDSSGFGPGTALVVGPGFCEPENGIFPGYPANPDSPILESDYAGRELREVSFADSKVAVGRMSAIDYFGDGSFYLLDAPGHTVGHLCALARVTSSPQSSFILMGGDGCHHMAELRPSPFRPLPHDLDPSPLRNLPVCPGALFEPLLWPQSSSTSNEPDRTRAIYDIATGPNAYHTNPAETTRTIAKLQEVDAADNVFVVIAHDHHLLDLVDFFPATLDHFLVKGWPAASRWRFLADFSLGLGLSHDGLVSVSKVPDDVRPEPKL</sequence>